<keyword evidence="10" id="KW-0460">Magnesium</keyword>
<dbReference type="Gene3D" id="3.30.470.20">
    <property type="entry name" value="ATP-grasp fold, B domain"/>
    <property type="match status" value="1"/>
</dbReference>
<evidence type="ECO:0000256" key="10">
    <source>
        <dbReference type="ARBA" id="ARBA00022842"/>
    </source>
</evidence>
<evidence type="ECO:0000256" key="1">
    <source>
        <dbReference type="ARBA" id="ARBA00001946"/>
    </source>
</evidence>
<protein>
    <recommendedName>
        <fullName evidence="4">inositol-1,3,4-trisphosphate 5/6-kinase</fullName>
        <ecNumber evidence="4">2.7.1.159</ecNumber>
    </recommendedName>
</protein>
<evidence type="ECO:0000313" key="12">
    <source>
        <dbReference type="EMBL" id="CAK9865874.1"/>
    </source>
</evidence>
<evidence type="ECO:0000256" key="5">
    <source>
        <dbReference type="ARBA" id="ARBA00022679"/>
    </source>
</evidence>
<dbReference type="InterPro" id="IPR008656">
    <property type="entry name" value="Inositol_tetrakis-P_1-kinase"/>
</dbReference>
<comment type="similarity">
    <text evidence="2">Belongs to the ITPK1 family.</text>
</comment>
<evidence type="ECO:0000256" key="8">
    <source>
        <dbReference type="ARBA" id="ARBA00022777"/>
    </source>
</evidence>
<keyword evidence="13" id="KW-1185">Reference proteome</keyword>
<evidence type="ECO:0000256" key="6">
    <source>
        <dbReference type="ARBA" id="ARBA00022723"/>
    </source>
</evidence>
<keyword evidence="5" id="KW-0808">Transferase</keyword>
<evidence type="ECO:0000256" key="4">
    <source>
        <dbReference type="ARBA" id="ARBA00012017"/>
    </source>
</evidence>
<organism evidence="12 13">
    <name type="scientific">Sphagnum jensenii</name>
    <dbReference type="NCBI Taxonomy" id="128206"/>
    <lineage>
        <taxon>Eukaryota</taxon>
        <taxon>Viridiplantae</taxon>
        <taxon>Streptophyta</taxon>
        <taxon>Embryophyta</taxon>
        <taxon>Bryophyta</taxon>
        <taxon>Sphagnophytina</taxon>
        <taxon>Sphagnopsida</taxon>
        <taxon>Sphagnales</taxon>
        <taxon>Sphagnaceae</taxon>
        <taxon>Sphagnum</taxon>
    </lineage>
</organism>
<keyword evidence="9" id="KW-0067">ATP-binding</keyword>
<dbReference type="InterPro" id="IPR040464">
    <property type="entry name" value="InsP(3)kin_ATP-grasp"/>
</dbReference>
<keyword evidence="8" id="KW-0418">Kinase</keyword>
<accession>A0ABP1ATH3</accession>
<dbReference type="PANTHER" id="PTHR14217:SF39">
    <property type="entry name" value="INOSITOL-TETRAKISPHOSPHATE 1-KINASE 3"/>
    <property type="match status" value="1"/>
</dbReference>
<gene>
    <name evidence="12" type="ORF">CSSPJE1EN2_LOCUS8869</name>
</gene>
<feature type="domain" description="Inositol 1,3,4-trisphosphate 5/6-kinase ATP-grasp" evidence="11">
    <location>
        <begin position="37"/>
        <end position="136"/>
    </location>
</feature>
<dbReference type="EC" id="2.7.1.159" evidence="4"/>
<evidence type="ECO:0000256" key="3">
    <source>
        <dbReference type="ARBA" id="ARBA00011245"/>
    </source>
</evidence>
<comment type="subunit">
    <text evidence="3">Monomer.</text>
</comment>
<evidence type="ECO:0000256" key="2">
    <source>
        <dbReference type="ARBA" id="ARBA00009601"/>
    </source>
</evidence>
<evidence type="ECO:0000256" key="7">
    <source>
        <dbReference type="ARBA" id="ARBA00022741"/>
    </source>
</evidence>
<evidence type="ECO:0000259" key="11">
    <source>
        <dbReference type="Pfam" id="PF05770"/>
    </source>
</evidence>
<reference evidence="12" key="1">
    <citation type="submission" date="2024-03" db="EMBL/GenBank/DDBJ databases">
        <authorList>
            <consortium name="ELIXIR-Norway"/>
            <consortium name="Elixir Norway"/>
        </authorList>
    </citation>
    <scope>NUCLEOTIDE SEQUENCE</scope>
</reference>
<sequence>MSISVPKSANYKHKYPDVIVLDPPEAIQQLQSRQSMLEVAKPLVADGTAKSHAVSLSYDKYCLTELDPPLVLQEFVNHGSVLFKVCIVGDQIRVAQRFSLPDVQEGEDICSGVVPFQRVSSVATADEADLDPQAAAKFSEVFLQFSTVTNICPAMSSPMISFYNWSFCDAKLPPPQLLDCLS</sequence>
<evidence type="ECO:0000313" key="13">
    <source>
        <dbReference type="Proteomes" id="UP001497522"/>
    </source>
</evidence>
<dbReference type="Pfam" id="PF05770">
    <property type="entry name" value="Ins134_P3_kin"/>
    <property type="match status" value="1"/>
</dbReference>
<keyword evidence="7" id="KW-0547">Nucleotide-binding</keyword>
<comment type="cofactor">
    <cofactor evidence="1">
        <name>Mg(2+)</name>
        <dbReference type="ChEBI" id="CHEBI:18420"/>
    </cofactor>
</comment>
<name>A0ABP1ATH3_9BRYO</name>
<dbReference type="Proteomes" id="UP001497522">
    <property type="component" value="Chromosome 15"/>
</dbReference>
<dbReference type="EMBL" id="OZ023716">
    <property type="protein sequence ID" value="CAK9865874.1"/>
    <property type="molecule type" value="Genomic_DNA"/>
</dbReference>
<keyword evidence="6" id="KW-0479">Metal-binding</keyword>
<dbReference type="PANTHER" id="PTHR14217">
    <property type="entry name" value="INOSITOL-TETRAKISPHOSPHATE 1-KINASE"/>
    <property type="match status" value="1"/>
</dbReference>
<evidence type="ECO:0000256" key="9">
    <source>
        <dbReference type="ARBA" id="ARBA00022840"/>
    </source>
</evidence>
<proteinExistence type="inferred from homology"/>